<evidence type="ECO:0000256" key="5">
    <source>
        <dbReference type="ARBA" id="ARBA00022605"/>
    </source>
</evidence>
<dbReference type="SUPFAM" id="SSF54211">
    <property type="entry name" value="Ribosomal protein S5 domain 2-like"/>
    <property type="match status" value="1"/>
</dbReference>
<evidence type="ECO:0000256" key="11">
    <source>
        <dbReference type="ARBA" id="ARBA00049375"/>
    </source>
</evidence>
<name>A0ABT1WPH7_9LACT</name>
<comment type="similarity">
    <text evidence="2 13">Belongs to the GHMP kinase family. Homoserine kinase subfamily.</text>
</comment>
<dbReference type="SUPFAM" id="SSF55060">
    <property type="entry name" value="GHMP Kinase, C-terminal domain"/>
    <property type="match status" value="1"/>
</dbReference>
<dbReference type="Gene3D" id="3.30.230.10">
    <property type="match status" value="1"/>
</dbReference>
<dbReference type="InterPro" id="IPR013750">
    <property type="entry name" value="GHMP_kinase_C_dom"/>
</dbReference>
<comment type="caution">
    <text evidence="16">The sequence shown here is derived from an EMBL/GenBank/DDBJ whole genome shotgun (WGS) entry which is preliminary data.</text>
</comment>
<dbReference type="InterPro" id="IPR006204">
    <property type="entry name" value="GHMP_kinase_N_dom"/>
</dbReference>
<evidence type="ECO:0000259" key="15">
    <source>
        <dbReference type="Pfam" id="PF08544"/>
    </source>
</evidence>
<dbReference type="Pfam" id="PF08544">
    <property type="entry name" value="GHMP_kinases_C"/>
    <property type="match status" value="1"/>
</dbReference>
<evidence type="ECO:0000313" key="16">
    <source>
        <dbReference type="EMBL" id="MCQ9210063.1"/>
    </source>
</evidence>
<evidence type="ECO:0000256" key="12">
    <source>
        <dbReference type="ARBA" id="ARBA00049954"/>
    </source>
</evidence>
<dbReference type="EC" id="2.7.1.39" evidence="3 13"/>
<evidence type="ECO:0000256" key="7">
    <source>
        <dbReference type="ARBA" id="ARBA00022697"/>
    </source>
</evidence>
<dbReference type="PRINTS" id="PR00958">
    <property type="entry name" value="HOMSERKINASE"/>
</dbReference>
<dbReference type="InterPro" id="IPR036554">
    <property type="entry name" value="GHMP_kinase_C_sf"/>
</dbReference>
<feature type="domain" description="GHMP kinase C-terminal" evidence="15">
    <location>
        <begin position="196"/>
        <end position="262"/>
    </location>
</feature>
<keyword evidence="6 13" id="KW-0808">Transferase</keyword>
<dbReference type="GO" id="GO:0004413">
    <property type="term" value="F:homoserine kinase activity"/>
    <property type="evidence" value="ECO:0007669"/>
    <property type="project" value="UniProtKB-EC"/>
</dbReference>
<dbReference type="NCBIfam" id="TIGR00191">
    <property type="entry name" value="thrB"/>
    <property type="match status" value="1"/>
</dbReference>
<evidence type="ECO:0000256" key="6">
    <source>
        <dbReference type="ARBA" id="ARBA00022679"/>
    </source>
</evidence>
<reference evidence="16" key="1">
    <citation type="submission" date="2022-07" db="EMBL/GenBank/DDBJ databases">
        <authorList>
            <person name="Jung M.-Y."/>
            <person name="Lee M."/>
        </authorList>
    </citation>
    <scope>NUCLEOTIDE SEQUENCE</scope>
    <source>
        <strain evidence="16">S8</strain>
    </source>
</reference>
<accession>A0ABT1WPH7</accession>
<comment type="subcellular location">
    <subcellularLocation>
        <location evidence="13">Cytoplasm</location>
    </subcellularLocation>
</comment>
<dbReference type="InterPro" id="IPR006203">
    <property type="entry name" value="GHMP_knse_ATP-bd_CS"/>
</dbReference>
<organism evidence="16 17">
    <name type="scientific">Granulicatella seriolae</name>
    <dbReference type="NCBI Taxonomy" id="2967226"/>
    <lineage>
        <taxon>Bacteria</taxon>
        <taxon>Bacillati</taxon>
        <taxon>Bacillota</taxon>
        <taxon>Bacilli</taxon>
        <taxon>Lactobacillales</taxon>
        <taxon>Carnobacteriaceae</taxon>
        <taxon>Granulicatella</taxon>
    </lineage>
</organism>
<dbReference type="PIRSF" id="PIRSF000676">
    <property type="entry name" value="Homoser_kin"/>
    <property type="match status" value="1"/>
</dbReference>
<evidence type="ECO:0000256" key="2">
    <source>
        <dbReference type="ARBA" id="ARBA00007370"/>
    </source>
</evidence>
<dbReference type="Proteomes" id="UP001059480">
    <property type="component" value="Unassembled WGS sequence"/>
</dbReference>
<dbReference type="Pfam" id="PF00288">
    <property type="entry name" value="GHMP_kinases_N"/>
    <property type="match status" value="1"/>
</dbReference>
<evidence type="ECO:0000256" key="4">
    <source>
        <dbReference type="ARBA" id="ARBA00017858"/>
    </source>
</evidence>
<dbReference type="RefSeq" id="WP_256945177.1">
    <property type="nucleotide sequence ID" value="NZ_JANHNZ010000004.1"/>
</dbReference>
<keyword evidence="13" id="KW-0963">Cytoplasm</keyword>
<dbReference type="HAMAP" id="MF_00384">
    <property type="entry name" value="Homoser_kinase"/>
    <property type="match status" value="1"/>
</dbReference>
<evidence type="ECO:0000256" key="13">
    <source>
        <dbReference type="HAMAP-Rule" id="MF_00384"/>
    </source>
</evidence>
<feature type="binding site" evidence="13">
    <location>
        <begin position="80"/>
        <end position="90"/>
    </location>
    <ligand>
        <name>ATP</name>
        <dbReference type="ChEBI" id="CHEBI:30616"/>
    </ligand>
</feature>
<feature type="domain" description="GHMP kinase N-terminal" evidence="14">
    <location>
        <begin position="55"/>
        <end position="133"/>
    </location>
</feature>
<keyword evidence="7 13" id="KW-0791">Threonine biosynthesis</keyword>
<reference evidence="16" key="3">
    <citation type="journal article" date="2023" name="Microbiol. Resour. Announc.">
        <title>Draft Genome Sequence of Granulicatella sp. Strain S8, Isolated from a Marine Fish, Seriola quinqueradiata.</title>
        <authorList>
            <person name="Lee M."/>
            <person name="Farooq A."/>
            <person name="Jeong J.B."/>
            <person name="Jung M.Y."/>
        </authorList>
    </citation>
    <scope>NUCLEOTIDE SEQUENCE</scope>
    <source>
        <strain evidence="16">S8</strain>
    </source>
</reference>
<dbReference type="InterPro" id="IPR000870">
    <property type="entry name" value="Homoserine_kinase"/>
</dbReference>
<sequence length="293" mass="32077">MFSIQVPATSANLGPGFDSMGVALSLYLTVEVRETSDTWLVEHPFGKDIPSNHTNLIVETALSINPNIEPHHLVCHSTIPMTRGLGSSSTAIVAGIELANQLGQMNLSDRQKVNFASQFEGHPDNVAPAILGGLVVAYYAPKKQETFYQKIDLDSLSFIAVVPNYQLSTKESRSVLPSQMAFKDAVEASSIANLLVAAFANKDYTLAGNLLEMDLFHESYRSPLVAEFQRVRQLAHSMGIEGTFLSGAGPTIMTILQVHQAQAFYKACQDDQMLSTNCQIYKLQVDHEGLMVR</sequence>
<proteinExistence type="inferred from homology"/>
<dbReference type="InterPro" id="IPR014721">
    <property type="entry name" value="Ribsml_uS5_D2-typ_fold_subgr"/>
</dbReference>
<dbReference type="InterPro" id="IPR020568">
    <property type="entry name" value="Ribosomal_Su5_D2-typ_SF"/>
</dbReference>
<reference evidence="16" key="2">
    <citation type="journal article" date="2023" name="Curr. Microbiol.">
        <title>Granulicatella seriolae sp. nov., a Novel Facultative Anaerobe Isolated from Yellowtail Marine Fish.</title>
        <authorList>
            <person name="Lee M."/>
            <person name="Choi Y.J."/>
            <person name="Farooq A."/>
            <person name="Jeong J.B."/>
            <person name="Jung M.Y."/>
        </authorList>
    </citation>
    <scope>NUCLEOTIDE SEQUENCE</scope>
    <source>
        <strain evidence="16">S8</strain>
    </source>
</reference>
<keyword evidence="9 13" id="KW-0418">Kinase</keyword>
<keyword evidence="5 13" id="KW-0028">Amino-acid biosynthesis</keyword>
<keyword evidence="8 13" id="KW-0547">Nucleotide-binding</keyword>
<keyword evidence="10 13" id="KW-0067">ATP-binding</keyword>
<evidence type="ECO:0000256" key="10">
    <source>
        <dbReference type="ARBA" id="ARBA00022840"/>
    </source>
</evidence>
<dbReference type="Gene3D" id="3.30.70.890">
    <property type="entry name" value="GHMP kinase, C-terminal domain"/>
    <property type="match status" value="1"/>
</dbReference>
<evidence type="ECO:0000259" key="14">
    <source>
        <dbReference type="Pfam" id="PF00288"/>
    </source>
</evidence>
<protein>
    <recommendedName>
        <fullName evidence="4 13">Homoserine kinase</fullName>
        <shortName evidence="13">HK</shortName>
        <shortName evidence="13">HSK</shortName>
        <ecNumber evidence="3 13">2.7.1.39</ecNumber>
    </recommendedName>
</protein>
<comment type="pathway">
    <text evidence="1 13">Amino-acid biosynthesis; L-threonine biosynthesis; L-threonine from L-aspartate: step 4/5.</text>
</comment>
<keyword evidence="17" id="KW-1185">Reference proteome</keyword>
<evidence type="ECO:0000256" key="8">
    <source>
        <dbReference type="ARBA" id="ARBA00022741"/>
    </source>
</evidence>
<evidence type="ECO:0000256" key="3">
    <source>
        <dbReference type="ARBA" id="ARBA00012078"/>
    </source>
</evidence>
<evidence type="ECO:0000256" key="9">
    <source>
        <dbReference type="ARBA" id="ARBA00022777"/>
    </source>
</evidence>
<dbReference type="EMBL" id="JANHNZ010000004">
    <property type="protein sequence ID" value="MCQ9210063.1"/>
    <property type="molecule type" value="Genomic_DNA"/>
</dbReference>
<gene>
    <name evidence="13 16" type="primary">thrB</name>
    <name evidence="16" type="ORF">NPA36_05815</name>
</gene>
<dbReference type="PROSITE" id="PS00627">
    <property type="entry name" value="GHMP_KINASES_ATP"/>
    <property type="match status" value="1"/>
</dbReference>
<dbReference type="PANTHER" id="PTHR20861">
    <property type="entry name" value="HOMOSERINE/4-DIPHOSPHOCYTIDYL-2-C-METHYL-D-ERYTHRITOL KINASE"/>
    <property type="match status" value="1"/>
</dbReference>
<dbReference type="PANTHER" id="PTHR20861:SF1">
    <property type="entry name" value="HOMOSERINE KINASE"/>
    <property type="match status" value="1"/>
</dbReference>
<comment type="function">
    <text evidence="12 13">Catalyzes the ATP-dependent phosphorylation of L-homoserine to L-homoserine phosphate.</text>
</comment>
<comment type="catalytic activity">
    <reaction evidence="11 13">
        <text>L-homoserine + ATP = O-phospho-L-homoserine + ADP + H(+)</text>
        <dbReference type="Rhea" id="RHEA:13985"/>
        <dbReference type="ChEBI" id="CHEBI:15378"/>
        <dbReference type="ChEBI" id="CHEBI:30616"/>
        <dbReference type="ChEBI" id="CHEBI:57476"/>
        <dbReference type="ChEBI" id="CHEBI:57590"/>
        <dbReference type="ChEBI" id="CHEBI:456216"/>
        <dbReference type="EC" id="2.7.1.39"/>
    </reaction>
</comment>
<evidence type="ECO:0000256" key="1">
    <source>
        <dbReference type="ARBA" id="ARBA00005015"/>
    </source>
</evidence>
<evidence type="ECO:0000313" key="17">
    <source>
        <dbReference type="Proteomes" id="UP001059480"/>
    </source>
</evidence>